<proteinExistence type="predicted"/>
<name>I1CZD7_9PSEU</name>
<dbReference type="eggNOG" id="COG0631">
    <property type="taxonomic scope" value="Bacteria"/>
</dbReference>
<dbReference type="SMART" id="SM00331">
    <property type="entry name" value="PP2C_SIG"/>
    <property type="match status" value="1"/>
</dbReference>
<dbReference type="InterPro" id="IPR015655">
    <property type="entry name" value="PP2C"/>
</dbReference>
<dbReference type="EMBL" id="CM001484">
    <property type="protein sequence ID" value="EIE98061.1"/>
    <property type="molecule type" value="Genomic_DNA"/>
</dbReference>
<feature type="domain" description="PPM-type phosphatase" evidence="1">
    <location>
        <begin position="53"/>
        <end position="293"/>
    </location>
</feature>
<sequence length="297" mass="31478">MPGVADTRPTAGERPSRCAGSAKRSRLTYCCASLLAEQWFTALMTHDQVLTLRYAAGSDVGKHRSGNEDSAYATVRLLAVADGMGGHAAGEVASAEAVAVLEELDTRLADEDLGEVDLGEELAEAVRTAASRLTERVADDPALTGMGTTVTTMLWDCPRFALGHIGDSRCYQLRGDTLTQLTRDHTMVQTLVDQGRLTPEAAERHPSRSVLVRALLANMPAEPDISLHTAQVDDVYLLCSDGLTDVVGADDIQRVLTEVATGTAAPEEAVQSLIDLANEGGGPDNITCVVAHVVPED</sequence>
<dbReference type="SMART" id="SM00332">
    <property type="entry name" value="PP2Cc"/>
    <property type="match status" value="1"/>
</dbReference>
<dbReference type="CDD" id="cd00143">
    <property type="entry name" value="PP2Cc"/>
    <property type="match status" value="1"/>
</dbReference>
<dbReference type="Pfam" id="PF13672">
    <property type="entry name" value="PP2C_2"/>
    <property type="match status" value="1"/>
</dbReference>
<gene>
    <name evidence="2" type="ORF">SacglDRAFT_01128</name>
</gene>
<protein>
    <submittedName>
        <fullName evidence="2">Serine/threonine protein phosphatase</fullName>
    </submittedName>
</protein>
<dbReference type="Proteomes" id="UP000005087">
    <property type="component" value="Chromosome"/>
</dbReference>
<dbReference type="Gene3D" id="3.60.40.10">
    <property type="entry name" value="PPM-type phosphatase domain"/>
    <property type="match status" value="1"/>
</dbReference>
<accession>I1CZD7</accession>
<evidence type="ECO:0000313" key="3">
    <source>
        <dbReference type="Proteomes" id="UP000005087"/>
    </source>
</evidence>
<dbReference type="GO" id="GO:0004722">
    <property type="term" value="F:protein serine/threonine phosphatase activity"/>
    <property type="evidence" value="ECO:0007669"/>
    <property type="project" value="InterPro"/>
</dbReference>
<dbReference type="STRING" id="928724.SacglDRAFT_01128"/>
<dbReference type="PROSITE" id="PS51746">
    <property type="entry name" value="PPM_2"/>
    <property type="match status" value="1"/>
</dbReference>
<dbReference type="HOGENOM" id="CLU_034545_0_2_11"/>
<dbReference type="InterPro" id="IPR001932">
    <property type="entry name" value="PPM-type_phosphatase-like_dom"/>
</dbReference>
<evidence type="ECO:0000313" key="2">
    <source>
        <dbReference type="EMBL" id="EIE98061.1"/>
    </source>
</evidence>
<dbReference type="AlphaFoldDB" id="I1CZD7"/>
<dbReference type="PANTHER" id="PTHR47992">
    <property type="entry name" value="PROTEIN PHOSPHATASE"/>
    <property type="match status" value="1"/>
</dbReference>
<reference evidence="3" key="2">
    <citation type="submission" date="2012-01" db="EMBL/GenBank/DDBJ databases">
        <title>Noncontiguous Finished sequence of chromosome of Saccharomonospora glauca K62.</title>
        <authorList>
            <consortium name="US DOE Joint Genome Institute"/>
            <person name="Lucas S."/>
            <person name="Han J."/>
            <person name="Lapidus A."/>
            <person name="Cheng J.-F."/>
            <person name="Goodwin L."/>
            <person name="Pitluck S."/>
            <person name="Peters L."/>
            <person name="Mikhailova N."/>
            <person name="Held B."/>
            <person name="Detter J.C."/>
            <person name="Han C."/>
            <person name="Tapia R."/>
            <person name="Land M."/>
            <person name="Hauser L."/>
            <person name="Kyrpides N."/>
            <person name="Ivanova N."/>
            <person name="Pagani I."/>
            <person name="Brambilla E.-M."/>
            <person name="Klenk H.-P."/>
            <person name="Woyke T."/>
        </authorList>
    </citation>
    <scope>NUCLEOTIDE SEQUENCE [LARGE SCALE GENOMIC DNA]</scope>
    <source>
        <strain evidence="3">K62</strain>
    </source>
</reference>
<reference evidence="2 3" key="1">
    <citation type="submission" date="2011-09" db="EMBL/GenBank/DDBJ databases">
        <authorList>
            <consortium name="US DOE Joint Genome Institute (JGI-PGF)"/>
            <person name="Lucas S."/>
            <person name="Han J."/>
            <person name="Lapidus A."/>
            <person name="Cheng J.-F."/>
            <person name="Goodwin L."/>
            <person name="Pitluck S."/>
            <person name="Peters L."/>
            <person name="Land M.L."/>
            <person name="Hauser L."/>
            <person name="Brambilla E."/>
            <person name="Klenk H.-P."/>
            <person name="Woyke T.J."/>
        </authorList>
    </citation>
    <scope>NUCLEOTIDE SEQUENCE [LARGE SCALE GENOMIC DNA]</scope>
    <source>
        <strain evidence="2 3">K62</strain>
    </source>
</reference>
<evidence type="ECO:0000259" key="1">
    <source>
        <dbReference type="PROSITE" id="PS51746"/>
    </source>
</evidence>
<dbReference type="SUPFAM" id="SSF81606">
    <property type="entry name" value="PP2C-like"/>
    <property type="match status" value="1"/>
</dbReference>
<organism evidence="2 3">
    <name type="scientific">Saccharomonospora glauca K62</name>
    <dbReference type="NCBI Taxonomy" id="928724"/>
    <lineage>
        <taxon>Bacteria</taxon>
        <taxon>Bacillati</taxon>
        <taxon>Actinomycetota</taxon>
        <taxon>Actinomycetes</taxon>
        <taxon>Pseudonocardiales</taxon>
        <taxon>Pseudonocardiaceae</taxon>
        <taxon>Saccharomonospora</taxon>
    </lineage>
</organism>
<dbReference type="InterPro" id="IPR036457">
    <property type="entry name" value="PPM-type-like_dom_sf"/>
</dbReference>
<keyword evidence="3" id="KW-1185">Reference proteome</keyword>